<reference evidence="2" key="1">
    <citation type="submission" date="2021-04" db="EMBL/GenBank/DDBJ databases">
        <title>novel species isolated from subtropical streams in China.</title>
        <authorList>
            <person name="Lu H."/>
        </authorList>
    </citation>
    <scope>NUCLEOTIDE SEQUENCE</scope>
    <source>
        <strain evidence="2">LFS511W</strain>
    </source>
</reference>
<keyword evidence="1" id="KW-0472">Membrane</keyword>
<feature type="transmembrane region" description="Helical" evidence="1">
    <location>
        <begin position="12"/>
        <end position="29"/>
    </location>
</feature>
<sequence>MRAVLHQIQWKMLMAGAAAGAVAGGFLGYSSGLAPQAALIGLHLGLLFGLTQSHDAGIRASQSQGQSARLS</sequence>
<accession>A0A941DKW9</accession>
<dbReference type="AlphaFoldDB" id="A0A941DKW9"/>
<proteinExistence type="predicted"/>
<evidence type="ECO:0000256" key="1">
    <source>
        <dbReference type="SAM" id="Phobius"/>
    </source>
</evidence>
<evidence type="ECO:0000313" key="3">
    <source>
        <dbReference type="Proteomes" id="UP000680067"/>
    </source>
</evidence>
<keyword evidence="3" id="KW-1185">Reference proteome</keyword>
<protein>
    <submittedName>
        <fullName evidence="2">Uncharacterized protein</fullName>
    </submittedName>
</protein>
<keyword evidence="1" id="KW-0812">Transmembrane</keyword>
<name>A0A941DKW9_9BURK</name>
<dbReference type="EMBL" id="JAGSPN010000001">
    <property type="protein sequence ID" value="MBR7780681.1"/>
    <property type="molecule type" value="Genomic_DNA"/>
</dbReference>
<dbReference type="RefSeq" id="WP_212686072.1">
    <property type="nucleotide sequence ID" value="NZ_JAGSPN010000001.1"/>
</dbReference>
<gene>
    <name evidence="2" type="ORF">KDM89_00885</name>
</gene>
<comment type="caution">
    <text evidence="2">The sequence shown here is derived from an EMBL/GenBank/DDBJ whole genome shotgun (WGS) entry which is preliminary data.</text>
</comment>
<keyword evidence="1" id="KW-1133">Transmembrane helix</keyword>
<dbReference type="Proteomes" id="UP000680067">
    <property type="component" value="Unassembled WGS sequence"/>
</dbReference>
<evidence type="ECO:0000313" key="2">
    <source>
        <dbReference type="EMBL" id="MBR7780681.1"/>
    </source>
</evidence>
<organism evidence="2 3">
    <name type="scientific">Undibacterium luofuense</name>
    <dbReference type="NCBI Taxonomy" id="2828733"/>
    <lineage>
        <taxon>Bacteria</taxon>
        <taxon>Pseudomonadati</taxon>
        <taxon>Pseudomonadota</taxon>
        <taxon>Betaproteobacteria</taxon>
        <taxon>Burkholderiales</taxon>
        <taxon>Oxalobacteraceae</taxon>
        <taxon>Undibacterium</taxon>
    </lineage>
</organism>